<organism evidence="1 2">
    <name type="scientific">Citrus sinensis</name>
    <name type="common">Sweet orange</name>
    <name type="synonym">Citrus aurantium var. sinensis</name>
    <dbReference type="NCBI Taxonomy" id="2711"/>
    <lineage>
        <taxon>Eukaryota</taxon>
        <taxon>Viridiplantae</taxon>
        <taxon>Streptophyta</taxon>
        <taxon>Embryophyta</taxon>
        <taxon>Tracheophyta</taxon>
        <taxon>Spermatophyta</taxon>
        <taxon>Magnoliopsida</taxon>
        <taxon>eudicotyledons</taxon>
        <taxon>Gunneridae</taxon>
        <taxon>Pentapetalae</taxon>
        <taxon>rosids</taxon>
        <taxon>malvids</taxon>
        <taxon>Sapindales</taxon>
        <taxon>Rutaceae</taxon>
        <taxon>Aurantioideae</taxon>
        <taxon>Citrus</taxon>
    </lineage>
</organism>
<keyword evidence="2" id="KW-1185">Reference proteome</keyword>
<proteinExistence type="predicted"/>
<dbReference type="EMBL" id="CM039175">
    <property type="protein sequence ID" value="KAH9734590.1"/>
    <property type="molecule type" value="Genomic_DNA"/>
</dbReference>
<protein>
    <submittedName>
        <fullName evidence="1">PHD-type domain-containing protein</fullName>
    </submittedName>
</protein>
<reference evidence="2" key="1">
    <citation type="journal article" date="2023" name="Hortic. Res.">
        <title>A chromosome-level phased genome enabling allele-level studies in sweet orange: a case study on citrus Huanglongbing tolerance.</title>
        <authorList>
            <person name="Wu B."/>
            <person name="Yu Q."/>
            <person name="Deng Z."/>
            <person name="Duan Y."/>
            <person name="Luo F."/>
            <person name="Gmitter F. Jr."/>
        </authorList>
    </citation>
    <scope>NUCLEOTIDE SEQUENCE [LARGE SCALE GENOMIC DNA]</scope>
    <source>
        <strain evidence="2">cv. Valencia</strain>
    </source>
</reference>
<gene>
    <name evidence="1" type="ORF">KPL71_017426</name>
</gene>
<sequence>MKRELDYELAGSLDETSTQSLPQAGIQASDCVKAACENVRCKRFKVTKVNGFIVYSRVKRSRFSNSDDLLEDDVIDKRINSKIHEGRINKVVKNVLNENGILESVVEEENQLVQMTVENVIEETVKGKKAPICKEEPISKVECFPRKEGGSEVSNGLNKKCLKRPSAMKPKVEPVEVLVTQSEGFGNESMSLIEVEAIAEGSALTSPKKNLELKMSKKISLNKKPMTVTELFETGLLDGVSVVYMGGIKFQASGLRGIIRDGGILCSCSLCNGCRVIPPSKFEIHACKQYRRASQYICFENGKSLLEVLRACRSVPLPMLKATLQSALSSLPEEKSFACVRCKGTFPITCVGKTGPGPLCNSCVKSKKPQGTMTYTTGIRIRASGPKLVSRSSENDSMCISYQNNKRERKKTRKLLEADLVSKSSSKSVSLRNLLKTRSPWELTRNSSRPGLIANSTPVTSVHKSSQSQRQRKITKKSKKTVLISKPFENDSPPLSFPNKSRWNITPKDQRLHKLVFDESGLPDGTEVGYYACGQKLLEGYKNGLGIICHCCNSEVSPSQFEAHAECASLSSIPQGDWYCKYCQNMFERKRFLQHDANAVEAGRVSGVDSVEQITKRCIRIVKNLEAELSGCLLCRGCDFSKSGFGPRTILLCDQCEREFHVGCLKKHKMADLRELPKGKWFCCMDCSRINSVLQNLLVQEAEKLPEFHLNAIKKYAGNSLETVSDIDVRWQLLSGKAATPETRLLLSQAVAIFHDCFDPIVDSISGRDLIPSMVYGRNLRGQEFGGMYCAILTVNSSVVSAGILRVFGQEVAELPLVATSKINHGKGYFQLLFSCIEKLLSFLRVKSIVLPAAEEAESIWTDKFGFKKIDPELLSIYRKRCSQLVTFKGTSMLQKRVPACRIGSSSTDSTECVSGVEVG</sequence>
<comment type="caution">
    <text evidence="1">The sequence shown here is derived from an EMBL/GenBank/DDBJ whole genome shotgun (WGS) entry which is preliminary data.</text>
</comment>
<evidence type="ECO:0000313" key="1">
    <source>
        <dbReference type="EMBL" id="KAH9734590.1"/>
    </source>
</evidence>
<accession>A0ACB8JS24</accession>
<dbReference type="Proteomes" id="UP000829398">
    <property type="component" value="Chromosome 6"/>
</dbReference>
<evidence type="ECO:0000313" key="2">
    <source>
        <dbReference type="Proteomes" id="UP000829398"/>
    </source>
</evidence>
<name>A0ACB8JS24_CITSI</name>